<dbReference type="EMBL" id="JADRCP010000001">
    <property type="protein sequence ID" value="MBK5175529.1"/>
    <property type="molecule type" value="Genomic_DNA"/>
</dbReference>
<evidence type="ECO:0000313" key="4">
    <source>
        <dbReference type="Proteomes" id="UP000807542"/>
    </source>
</evidence>
<gene>
    <name evidence="3" type="ORF">I2492_04215</name>
    <name evidence="2" type="ORF">I2493_04215</name>
</gene>
<keyword evidence="1" id="KW-1133">Transmembrane helix</keyword>
<evidence type="ECO:0000313" key="2">
    <source>
        <dbReference type="EMBL" id="MBK5072220.1"/>
    </source>
</evidence>
<proteinExistence type="predicted"/>
<dbReference type="RefSeq" id="WP_228397382.1">
    <property type="nucleotide sequence ID" value="NZ_JADRCP010000001.1"/>
</dbReference>
<evidence type="ECO:0000313" key="5">
    <source>
        <dbReference type="Proteomes" id="UP001296969"/>
    </source>
</evidence>
<evidence type="ECO:0000256" key="1">
    <source>
        <dbReference type="SAM" id="Phobius"/>
    </source>
</evidence>
<name>A0A9D7AG95_9GAMM</name>
<comment type="caution">
    <text evidence="3">The sequence shown here is derived from an EMBL/GenBank/DDBJ whole genome shotgun (WGS) entry which is preliminary data.</text>
</comment>
<evidence type="ECO:0000313" key="3">
    <source>
        <dbReference type="EMBL" id="MBK5175529.1"/>
    </source>
</evidence>
<protein>
    <submittedName>
        <fullName evidence="3">Uncharacterized protein</fullName>
    </submittedName>
</protein>
<dbReference type="Proteomes" id="UP001296969">
    <property type="component" value="Unassembled WGS sequence"/>
</dbReference>
<dbReference type="Proteomes" id="UP000807542">
    <property type="component" value="Unassembled WGS sequence"/>
</dbReference>
<keyword evidence="1" id="KW-0812">Transmembrane</keyword>
<sequence>MKYFIKVSILISLLLCFLAWKFECFHELNESAIRSASAVAAQISATLLGFLIATLSILSAIADKPLMLKMKQTGHYKVLLKKIFTISIWYTLSVFVGCWTVISPAGFLYVSSLACLFFFLSSILMLTDIGWRFWLVLNHID</sequence>
<reference evidence="3 5" key="1">
    <citation type="submission" date="2020-11" db="EMBL/GenBank/DDBJ databases">
        <title>Insectihabitans protaetiae gen. nov. sp. nov. and Insectihabitans allomyrinae sp. nov., isolated from larvae of Protaetia brevitarsis seulensis and Allomyrina dichotoma, respectively.</title>
        <authorList>
            <person name="Lee S.D."/>
            <person name="Byeon Y.-S."/>
            <person name="Kim S.-M."/>
            <person name="Yang H.L."/>
            <person name="Kim I.S."/>
        </authorList>
    </citation>
    <scope>NUCLEOTIDE SEQUENCE</scope>
    <source>
        <strain evidence="3">CWB-B4</strain>
        <strain evidence="2 5">CWB-B43</strain>
    </source>
</reference>
<organism evidence="3 4">
    <name type="scientific">Limnobaculum xujianqingii</name>
    <dbReference type="NCBI Taxonomy" id="2738837"/>
    <lineage>
        <taxon>Bacteria</taxon>
        <taxon>Pseudomonadati</taxon>
        <taxon>Pseudomonadota</taxon>
        <taxon>Gammaproteobacteria</taxon>
        <taxon>Enterobacterales</taxon>
        <taxon>Budviciaceae</taxon>
        <taxon>Limnobaculum</taxon>
    </lineage>
</organism>
<dbReference type="AlphaFoldDB" id="A0A9D7AG95"/>
<feature type="transmembrane region" description="Helical" evidence="1">
    <location>
        <begin position="108"/>
        <end position="127"/>
    </location>
</feature>
<dbReference type="EMBL" id="JADRCQ010000001">
    <property type="protein sequence ID" value="MBK5072220.1"/>
    <property type="molecule type" value="Genomic_DNA"/>
</dbReference>
<feature type="transmembrane region" description="Helical" evidence="1">
    <location>
        <begin position="83"/>
        <end position="102"/>
    </location>
</feature>
<keyword evidence="1" id="KW-0472">Membrane</keyword>
<feature type="transmembrane region" description="Helical" evidence="1">
    <location>
        <begin position="37"/>
        <end position="62"/>
    </location>
</feature>
<accession>A0A9D7AG95</accession>
<keyword evidence="5" id="KW-1185">Reference proteome</keyword>